<organism evidence="3 4">
    <name type="scientific">Allocatelliglobosispora scoriae</name>
    <dbReference type="NCBI Taxonomy" id="643052"/>
    <lineage>
        <taxon>Bacteria</taxon>
        <taxon>Bacillati</taxon>
        <taxon>Actinomycetota</taxon>
        <taxon>Actinomycetes</taxon>
        <taxon>Micromonosporales</taxon>
        <taxon>Micromonosporaceae</taxon>
        <taxon>Allocatelliglobosispora</taxon>
    </lineage>
</organism>
<dbReference type="AlphaFoldDB" id="A0A841BPP9"/>
<reference evidence="3 4" key="1">
    <citation type="submission" date="2020-08" db="EMBL/GenBank/DDBJ databases">
        <title>Sequencing the genomes of 1000 actinobacteria strains.</title>
        <authorList>
            <person name="Klenk H.-P."/>
        </authorList>
    </citation>
    <scope>NUCLEOTIDE SEQUENCE [LARGE SCALE GENOMIC DNA]</scope>
    <source>
        <strain evidence="3 4">DSM 45362</strain>
    </source>
</reference>
<accession>A0A841BPP9</accession>
<dbReference type="PANTHER" id="PTHR11712">
    <property type="entry name" value="POLYKETIDE SYNTHASE-RELATED"/>
    <property type="match status" value="1"/>
</dbReference>
<dbReference type="SUPFAM" id="SSF53901">
    <property type="entry name" value="Thiolase-like"/>
    <property type="match status" value="2"/>
</dbReference>
<dbReference type="InterPro" id="IPR000794">
    <property type="entry name" value="Beta-ketoacyl_synthase"/>
</dbReference>
<feature type="domain" description="Ketosynthase family 3 (KS3)" evidence="2">
    <location>
        <begin position="1"/>
        <end position="331"/>
    </location>
</feature>
<comment type="caution">
    <text evidence="3">The sequence shown here is derived from an EMBL/GenBank/DDBJ whole genome shotgun (WGS) entry which is preliminary data.</text>
</comment>
<keyword evidence="4" id="KW-1185">Reference proteome</keyword>
<dbReference type="EC" id="2.3.1.179" evidence="3"/>
<keyword evidence="3" id="KW-0012">Acyltransferase</keyword>
<evidence type="ECO:0000256" key="1">
    <source>
        <dbReference type="ARBA" id="ARBA00022679"/>
    </source>
</evidence>
<dbReference type="InterPro" id="IPR016039">
    <property type="entry name" value="Thiolase-like"/>
</dbReference>
<proteinExistence type="predicted"/>
<keyword evidence="1 3" id="KW-0808">Transferase</keyword>
<name>A0A841BPP9_9ACTN</name>
<dbReference type="RefSeq" id="WP_184835210.1">
    <property type="nucleotide sequence ID" value="NZ_JACHMN010000002.1"/>
</dbReference>
<sequence length="334" mass="33639">MSIVITACEQSTWAGDGQATIAAIFEGRPSRSSAPPALPGLWLTRCVRVAADRAGLDLSSDRVMVIASCGLRDLIEDEAGEEVHAAEARFATAVHDALPQIRTAVTITAERAATGGSIALACELLQLGQADAVVVIGCDTPAGAARSTTGGHLPPILGPGGAVVVLTTRAAARSLGRHVLGHVLGVGLSADVPTAFDPAAIASTISVAHLRAGVDPAEVDLVVADSPTTSLDFRHEASGLARVFAENQPGPLVTTIAGALDQTPGGAPLHSVAVALHSLQSGWVPPAAGPPPVTATKINLVLGTPSERTVRIAQVNALGAAGTSAFVVLGSRAR</sequence>
<protein>
    <submittedName>
        <fullName evidence="3">3-oxoacyl-[acyl-carrier-protein] synthase II</fullName>
        <ecNumber evidence="3">2.3.1.179</ecNumber>
    </submittedName>
</protein>
<dbReference type="PROSITE" id="PS52004">
    <property type="entry name" value="KS3_2"/>
    <property type="match status" value="1"/>
</dbReference>
<dbReference type="PANTHER" id="PTHR11712:SF336">
    <property type="entry name" value="3-OXOACYL-[ACYL-CARRIER-PROTEIN] SYNTHASE, MITOCHONDRIAL"/>
    <property type="match status" value="1"/>
</dbReference>
<dbReference type="InterPro" id="IPR014031">
    <property type="entry name" value="Ketoacyl_synth_C"/>
</dbReference>
<dbReference type="Pfam" id="PF02801">
    <property type="entry name" value="Ketoacyl-synt_C"/>
    <property type="match status" value="1"/>
</dbReference>
<dbReference type="EMBL" id="JACHMN010000002">
    <property type="protein sequence ID" value="MBB5868923.1"/>
    <property type="molecule type" value="Genomic_DNA"/>
</dbReference>
<evidence type="ECO:0000259" key="2">
    <source>
        <dbReference type="PROSITE" id="PS52004"/>
    </source>
</evidence>
<dbReference type="GO" id="GO:0006633">
    <property type="term" value="P:fatty acid biosynthetic process"/>
    <property type="evidence" value="ECO:0007669"/>
    <property type="project" value="TreeGrafter"/>
</dbReference>
<dbReference type="InterPro" id="IPR020841">
    <property type="entry name" value="PKS_Beta-ketoAc_synthase_dom"/>
</dbReference>
<gene>
    <name evidence="3" type="ORF">F4553_002302</name>
</gene>
<evidence type="ECO:0000313" key="3">
    <source>
        <dbReference type="EMBL" id="MBB5868923.1"/>
    </source>
</evidence>
<dbReference type="Gene3D" id="3.40.47.10">
    <property type="match status" value="1"/>
</dbReference>
<evidence type="ECO:0000313" key="4">
    <source>
        <dbReference type="Proteomes" id="UP000587527"/>
    </source>
</evidence>
<dbReference type="GO" id="GO:0004315">
    <property type="term" value="F:3-oxoacyl-[acyl-carrier-protein] synthase activity"/>
    <property type="evidence" value="ECO:0007669"/>
    <property type="project" value="UniProtKB-EC"/>
</dbReference>
<dbReference type="Proteomes" id="UP000587527">
    <property type="component" value="Unassembled WGS sequence"/>
</dbReference>